<dbReference type="AlphaFoldDB" id="A0AAV4Y408"/>
<feature type="region of interest" description="Disordered" evidence="1">
    <location>
        <begin position="75"/>
        <end position="101"/>
    </location>
</feature>
<protein>
    <submittedName>
        <fullName evidence="2">Uncharacterized protein</fullName>
    </submittedName>
</protein>
<gene>
    <name evidence="2" type="ORF">CEXT_29301</name>
</gene>
<feature type="compositionally biased region" description="Polar residues" evidence="1">
    <location>
        <begin position="88"/>
        <end position="101"/>
    </location>
</feature>
<reference evidence="2 3" key="1">
    <citation type="submission" date="2021-06" db="EMBL/GenBank/DDBJ databases">
        <title>Caerostris extrusa draft genome.</title>
        <authorList>
            <person name="Kono N."/>
            <person name="Arakawa K."/>
        </authorList>
    </citation>
    <scope>NUCLEOTIDE SEQUENCE [LARGE SCALE GENOMIC DNA]</scope>
</reference>
<dbReference type="EMBL" id="BPLR01018725">
    <property type="protein sequence ID" value="GIZ01808.1"/>
    <property type="molecule type" value="Genomic_DNA"/>
</dbReference>
<accession>A0AAV4Y408</accession>
<keyword evidence="3" id="KW-1185">Reference proteome</keyword>
<proteinExistence type="predicted"/>
<name>A0AAV4Y408_CAEEX</name>
<evidence type="ECO:0000313" key="3">
    <source>
        <dbReference type="Proteomes" id="UP001054945"/>
    </source>
</evidence>
<comment type="caution">
    <text evidence="2">The sequence shown here is derived from an EMBL/GenBank/DDBJ whole genome shotgun (WGS) entry which is preliminary data.</text>
</comment>
<dbReference type="Proteomes" id="UP001054945">
    <property type="component" value="Unassembled WGS sequence"/>
</dbReference>
<sequence length="101" mass="10915">MFFSLLSDLIVNNSLHLCSYLCKVLVNILPQFIGQSESARLQRRSSTFCNSAPRGLGSLISCQQPGYSGIYHSMEGSPNGPVDAPPGVNQSGLLSLTWNAR</sequence>
<organism evidence="2 3">
    <name type="scientific">Caerostris extrusa</name>
    <name type="common">Bark spider</name>
    <name type="synonym">Caerostris bankana</name>
    <dbReference type="NCBI Taxonomy" id="172846"/>
    <lineage>
        <taxon>Eukaryota</taxon>
        <taxon>Metazoa</taxon>
        <taxon>Ecdysozoa</taxon>
        <taxon>Arthropoda</taxon>
        <taxon>Chelicerata</taxon>
        <taxon>Arachnida</taxon>
        <taxon>Araneae</taxon>
        <taxon>Araneomorphae</taxon>
        <taxon>Entelegynae</taxon>
        <taxon>Araneoidea</taxon>
        <taxon>Araneidae</taxon>
        <taxon>Caerostris</taxon>
    </lineage>
</organism>
<evidence type="ECO:0000256" key="1">
    <source>
        <dbReference type="SAM" id="MobiDB-lite"/>
    </source>
</evidence>
<evidence type="ECO:0000313" key="2">
    <source>
        <dbReference type="EMBL" id="GIZ01808.1"/>
    </source>
</evidence>